<organism evidence="2 3">
    <name type="scientific">Portunus trituberculatus</name>
    <name type="common">Swimming crab</name>
    <name type="synonym">Neptunus trituberculatus</name>
    <dbReference type="NCBI Taxonomy" id="210409"/>
    <lineage>
        <taxon>Eukaryota</taxon>
        <taxon>Metazoa</taxon>
        <taxon>Ecdysozoa</taxon>
        <taxon>Arthropoda</taxon>
        <taxon>Crustacea</taxon>
        <taxon>Multicrustacea</taxon>
        <taxon>Malacostraca</taxon>
        <taxon>Eumalacostraca</taxon>
        <taxon>Eucarida</taxon>
        <taxon>Decapoda</taxon>
        <taxon>Pleocyemata</taxon>
        <taxon>Brachyura</taxon>
        <taxon>Eubrachyura</taxon>
        <taxon>Portunoidea</taxon>
        <taxon>Portunidae</taxon>
        <taxon>Portuninae</taxon>
        <taxon>Portunus</taxon>
    </lineage>
</organism>
<keyword evidence="1" id="KW-0732">Signal</keyword>
<reference evidence="2 3" key="1">
    <citation type="submission" date="2019-05" db="EMBL/GenBank/DDBJ databases">
        <title>Another draft genome of Portunus trituberculatus and its Hox gene families provides insights of decapod evolution.</title>
        <authorList>
            <person name="Jeong J.-H."/>
            <person name="Song I."/>
            <person name="Kim S."/>
            <person name="Choi T."/>
            <person name="Kim D."/>
            <person name="Ryu S."/>
            <person name="Kim W."/>
        </authorList>
    </citation>
    <scope>NUCLEOTIDE SEQUENCE [LARGE SCALE GENOMIC DNA]</scope>
    <source>
        <tissue evidence="2">Muscle</tissue>
    </source>
</reference>
<gene>
    <name evidence="2" type="ORF">E2C01_049809</name>
</gene>
<evidence type="ECO:0000313" key="3">
    <source>
        <dbReference type="Proteomes" id="UP000324222"/>
    </source>
</evidence>
<name>A0A5B7GH39_PORTR</name>
<dbReference type="EMBL" id="VSRR010013504">
    <property type="protein sequence ID" value="MPC55864.1"/>
    <property type="molecule type" value="Genomic_DNA"/>
</dbReference>
<evidence type="ECO:0008006" key="4">
    <source>
        <dbReference type="Google" id="ProtNLM"/>
    </source>
</evidence>
<feature type="chain" id="PRO_5023118621" description="Secreted protein" evidence="1">
    <location>
        <begin position="25"/>
        <end position="70"/>
    </location>
</feature>
<feature type="signal peptide" evidence="1">
    <location>
        <begin position="1"/>
        <end position="24"/>
    </location>
</feature>
<sequence>MPSLSHLPTLLQLALLHLLPTVQTKTSYPHLPTRRKMRPEILRHCRLVQASCGAACHAHTENQRPELSSL</sequence>
<comment type="caution">
    <text evidence="2">The sequence shown here is derived from an EMBL/GenBank/DDBJ whole genome shotgun (WGS) entry which is preliminary data.</text>
</comment>
<evidence type="ECO:0000256" key="1">
    <source>
        <dbReference type="SAM" id="SignalP"/>
    </source>
</evidence>
<keyword evidence="3" id="KW-1185">Reference proteome</keyword>
<proteinExistence type="predicted"/>
<protein>
    <recommendedName>
        <fullName evidence="4">Secreted protein</fullName>
    </recommendedName>
</protein>
<accession>A0A5B7GH39</accession>
<dbReference type="AlphaFoldDB" id="A0A5B7GH39"/>
<evidence type="ECO:0000313" key="2">
    <source>
        <dbReference type="EMBL" id="MPC55864.1"/>
    </source>
</evidence>
<dbReference type="Proteomes" id="UP000324222">
    <property type="component" value="Unassembled WGS sequence"/>
</dbReference>